<keyword evidence="15" id="KW-1185">Reference proteome</keyword>
<keyword evidence="7" id="KW-0443">Lipid metabolism</keyword>
<evidence type="ECO:0000256" key="13">
    <source>
        <dbReference type="SAM" id="Phobius"/>
    </source>
</evidence>
<dbReference type="AlphaFoldDB" id="A0A7X0FW52"/>
<feature type="transmembrane region" description="Helical" evidence="13">
    <location>
        <begin position="161"/>
        <end position="183"/>
    </location>
</feature>
<evidence type="ECO:0000256" key="5">
    <source>
        <dbReference type="ARBA" id="ARBA00022692"/>
    </source>
</evidence>
<dbReference type="Pfam" id="PF01066">
    <property type="entry name" value="CDP-OH_P_transf"/>
    <property type="match status" value="1"/>
</dbReference>
<evidence type="ECO:0000256" key="12">
    <source>
        <dbReference type="SAM" id="MobiDB-lite"/>
    </source>
</evidence>
<comment type="similarity">
    <text evidence="2 11">Belongs to the CDP-alcohol phosphatidyltransferase class-I family.</text>
</comment>
<keyword evidence="9" id="KW-0594">Phospholipid biosynthesis</keyword>
<keyword evidence="3" id="KW-0444">Lipid biosynthesis</keyword>
<dbReference type="GO" id="GO:0016020">
    <property type="term" value="C:membrane"/>
    <property type="evidence" value="ECO:0007669"/>
    <property type="project" value="UniProtKB-SubCell"/>
</dbReference>
<evidence type="ECO:0000256" key="9">
    <source>
        <dbReference type="ARBA" id="ARBA00023209"/>
    </source>
</evidence>
<evidence type="ECO:0000256" key="1">
    <source>
        <dbReference type="ARBA" id="ARBA00004141"/>
    </source>
</evidence>
<dbReference type="PROSITE" id="PS00379">
    <property type="entry name" value="CDP_ALCOHOL_P_TRANSF"/>
    <property type="match status" value="1"/>
</dbReference>
<dbReference type="Gene3D" id="1.20.120.1760">
    <property type="match status" value="1"/>
</dbReference>
<dbReference type="PANTHER" id="PTHR14269">
    <property type="entry name" value="CDP-DIACYLGLYCEROL--GLYCEROL-3-PHOSPHATE 3-PHOSPHATIDYLTRANSFERASE-RELATED"/>
    <property type="match status" value="1"/>
</dbReference>
<dbReference type="EMBL" id="JACHMQ010000001">
    <property type="protein sequence ID" value="MBB6394813.1"/>
    <property type="molecule type" value="Genomic_DNA"/>
</dbReference>
<keyword evidence="6 13" id="KW-1133">Transmembrane helix</keyword>
<evidence type="ECO:0000313" key="14">
    <source>
        <dbReference type="EMBL" id="MBB6394813.1"/>
    </source>
</evidence>
<protein>
    <submittedName>
        <fullName evidence="14">Cardiolipin synthase</fullName>
        <ecNumber evidence="14">2.7.8.41</ecNumber>
    </submittedName>
</protein>
<evidence type="ECO:0000256" key="10">
    <source>
        <dbReference type="ARBA" id="ARBA00023264"/>
    </source>
</evidence>
<gene>
    <name evidence="14" type="ORF">BKA00_001727</name>
</gene>
<evidence type="ECO:0000256" key="11">
    <source>
        <dbReference type="RuleBase" id="RU003750"/>
    </source>
</evidence>
<dbReference type="InterPro" id="IPR000462">
    <property type="entry name" value="CDP-OH_P_trans"/>
</dbReference>
<dbReference type="EC" id="2.7.8.41" evidence="14"/>
<dbReference type="PANTHER" id="PTHR14269:SF62">
    <property type="entry name" value="CDP-DIACYLGLYCEROL--GLYCEROL-3-PHOSPHATE 3-PHOSPHATIDYLTRANSFERASE 1, CHLOROPLASTIC"/>
    <property type="match status" value="1"/>
</dbReference>
<evidence type="ECO:0000313" key="15">
    <source>
        <dbReference type="Proteomes" id="UP000546324"/>
    </source>
</evidence>
<feature type="transmembrane region" description="Helical" evidence="13">
    <location>
        <begin position="80"/>
        <end position="106"/>
    </location>
</feature>
<feature type="compositionally biased region" description="Low complexity" evidence="12">
    <location>
        <begin position="213"/>
        <end position="225"/>
    </location>
</feature>
<keyword evidence="10" id="KW-1208">Phospholipid metabolism</keyword>
<dbReference type="GO" id="GO:0046474">
    <property type="term" value="P:glycerophospholipid biosynthetic process"/>
    <property type="evidence" value="ECO:0007669"/>
    <property type="project" value="TreeGrafter"/>
</dbReference>
<feature type="transmembrane region" description="Helical" evidence="13">
    <location>
        <begin position="12"/>
        <end position="34"/>
    </location>
</feature>
<evidence type="ECO:0000256" key="8">
    <source>
        <dbReference type="ARBA" id="ARBA00023136"/>
    </source>
</evidence>
<dbReference type="InterPro" id="IPR043130">
    <property type="entry name" value="CDP-OH_PTrfase_TM_dom"/>
</dbReference>
<proteinExistence type="inferred from homology"/>
<dbReference type="GO" id="GO:0043337">
    <property type="term" value="F:cardiolipin synthase (CMP-forming)"/>
    <property type="evidence" value="ECO:0007669"/>
    <property type="project" value="UniProtKB-EC"/>
</dbReference>
<dbReference type="InterPro" id="IPR048254">
    <property type="entry name" value="CDP_ALCOHOL_P_TRANSF_CS"/>
</dbReference>
<feature type="transmembrane region" description="Helical" evidence="13">
    <location>
        <begin position="126"/>
        <end position="149"/>
    </location>
</feature>
<feature type="region of interest" description="Disordered" evidence="12">
    <location>
        <begin position="192"/>
        <end position="234"/>
    </location>
</feature>
<dbReference type="InterPro" id="IPR050324">
    <property type="entry name" value="CDP-alcohol_PTase-I"/>
</dbReference>
<evidence type="ECO:0000256" key="2">
    <source>
        <dbReference type="ARBA" id="ARBA00010441"/>
    </source>
</evidence>
<reference evidence="14 15" key="1">
    <citation type="submission" date="2020-08" db="EMBL/GenBank/DDBJ databases">
        <title>Sequencing the genomes of 1000 actinobacteria strains.</title>
        <authorList>
            <person name="Klenk H.-P."/>
        </authorList>
    </citation>
    <scope>NUCLEOTIDE SEQUENCE [LARGE SCALE GENOMIC DNA]</scope>
    <source>
        <strain evidence="14 15">DSM 43675</strain>
    </source>
</reference>
<sequence length="234" mass="24834">MSTLQEAPQDRIFTVPNILSLARLLGVPLFLWLVLVEADWWALGLLVFAGLSDWLDGKLARAFNQTSRLGMVLDPAADRLYILATLVGLTIRDIIPLWLVLALVAREVSILPIAPIVRRLGYGGTLPVHFIGKAATMCLLYAFPLLLLGDHDGGAGTAARVVGWAFAGWGTALYWWAAVLYWVQTRQLVLAGRGSPSPPSSPGGAPGEGGPGPAEDPGAEPPATGDPKGAETPR</sequence>
<organism evidence="14 15">
    <name type="scientific">Actinomadura coerulea</name>
    <dbReference type="NCBI Taxonomy" id="46159"/>
    <lineage>
        <taxon>Bacteria</taxon>
        <taxon>Bacillati</taxon>
        <taxon>Actinomycetota</taxon>
        <taxon>Actinomycetes</taxon>
        <taxon>Streptosporangiales</taxon>
        <taxon>Thermomonosporaceae</taxon>
        <taxon>Actinomadura</taxon>
    </lineage>
</organism>
<keyword evidence="4 11" id="KW-0808">Transferase</keyword>
<evidence type="ECO:0000256" key="7">
    <source>
        <dbReference type="ARBA" id="ARBA00023098"/>
    </source>
</evidence>
<evidence type="ECO:0000256" key="6">
    <source>
        <dbReference type="ARBA" id="ARBA00022989"/>
    </source>
</evidence>
<comment type="subcellular location">
    <subcellularLocation>
        <location evidence="1">Membrane</location>
        <topology evidence="1">Multi-pass membrane protein</topology>
    </subcellularLocation>
</comment>
<dbReference type="RefSeq" id="WP_185024418.1">
    <property type="nucleotide sequence ID" value="NZ_JACHMQ010000001.1"/>
</dbReference>
<evidence type="ECO:0000256" key="3">
    <source>
        <dbReference type="ARBA" id="ARBA00022516"/>
    </source>
</evidence>
<keyword evidence="8 13" id="KW-0472">Membrane</keyword>
<name>A0A7X0FW52_9ACTN</name>
<keyword evidence="5 13" id="KW-0812">Transmembrane</keyword>
<evidence type="ECO:0000256" key="4">
    <source>
        <dbReference type="ARBA" id="ARBA00022679"/>
    </source>
</evidence>
<dbReference type="Proteomes" id="UP000546324">
    <property type="component" value="Unassembled WGS sequence"/>
</dbReference>
<comment type="caution">
    <text evidence="14">The sequence shown here is derived from an EMBL/GenBank/DDBJ whole genome shotgun (WGS) entry which is preliminary data.</text>
</comment>
<accession>A0A7X0FW52</accession>